<feature type="compositionally biased region" description="Basic and acidic residues" evidence="1">
    <location>
        <begin position="176"/>
        <end position="197"/>
    </location>
</feature>
<reference evidence="2" key="1">
    <citation type="submission" date="2014-11" db="EMBL/GenBank/DDBJ databases">
        <authorList>
            <person name="Otto D Thomas"/>
            <person name="Naeem Raeece"/>
        </authorList>
    </citation>
    <scope>NUCLEOTIDE SEQUENCE</scope>
</reference>
<evidence type="ECO:0000313" key="2">
    <source>
        <dbReference type="EMBL" id="CEM39797.1"/>
    </source>
</evidence>
<name>A0A0G4H7Y8_9ALVE</name>
<dbReference type="VEuPathDB" id="CryptoDB:Cvel_25025"/>
<feature type="region of interest" description="Disordered" evidence="1">
    <location>
        <begin position="120"/>
        <end position="201"/>
    </location>
</feature>
<protein>
    <submittedName>
        <fullName evidence="2">Uncharacterized protein</fullName>
    </submittedName>
</protein>
<proteinExistence type="predicted"/>
<accession>A0A0G4H7Y8</accession>
<gene>
    <name evidence="2" type="ORF">Cvel_25025</name>
</gene>
<dbReference type="PhylomeDB" id="A0A0G4H7Y8"/>
<sequence>MERKEFEQEITTAHERAENVAELLSVAESAWGAGNNEDGDIFLTEAETQVEALKVIFDNMLPRAWETGVDVSPGTPGFFSLQALFARQEPINATLAHVRWLRQRWIWERAEERAGRRIQLQRWLRDNPPPSEGRQSQQTNGGTGGQTANGPTEMEREGRRVEEGEKENVDPQTNAEMRERIEAGVRERQAEIRRGQGEGRGQMGGWRRGFLFFIFTLSFWS</sequence>
<organism evidence="2">
    <name type="scientific">Chromera velia CCMP2878</name>
    <dbReference type="NCBI Taxonomy" id="1169474"/>
    <lineage>
        <taxon>Eukaryota</taxon>
        <taxon>Sar</taxon>
        <taxon>Alveolata</taxon>
        <taxon>Colpodellida</taxon>
        <taxon>Chromeraceae</taxon>
        <taxon>Chromera</taxon>
    </lineage>
</organism>
<evidence type="ECO:0000256" key="1">
    <source>
        <dbReference type="SAM" id="MobiDB-lite"/>
    </source>
</evidence>
<dbReference type="AlphaFoldDB" id="A0A0G4H7Y8"/>
<dbReference type="EMBL" id="CDMZ01001957">
    <property type="protein sequence ID" value="CEM39797.1"/>
    <property type="molecule type" value="Genomic_DNA"/>
</dbReference>
<feature type="compositionally biased region" description="Basic and acidic residues" evidence="1">
    <location>
        <begin position="153"/>
        <end position="169"/>
    </location>
</feature>